<evidence type="ECO:0000313" key="10">
    <source>
        <dbReference type="Proteomes" id="UP000574276"/>
    </source>
</evidence>
<dbReference type="GO" id="GO:0007165">
    <property type="term" value="P:signal transduction"/>
    <property type="evidence" value="ECO:0007669"/>
    <property type="project" value="UniProtKB-KW"/>
</dbReference>
<name>A0A839K5D4_9FIRM</name>
<evidence type="ECO:0000256" key="4">
    <source>
        <dbReference type="SAM" id="Coils"/>
    </source>
</evidence>
<protein>
    <submittedName>
        <fullName evidence="9">Methyl-accepting chemotaxis protein</fullName>
    </submittedName>
</protein>
<feature type="region of interest" description="Disordered" evidence="5">
    <location>
        <begin position="1"/>
        <end position="27"/>
    </location>
</feature>
<keyword evidence="6" id="KW-0472">Membrane</keyword>
<dbReference type="PROSITE" id="PS50111">
    <property type="entry name" value="CHEMOTAXIS_TRANSDUC_2"/>
    <property type="match status" value="1"/>
</dbReference>
<dbReference type="Gene3D" id="1.10.287.950">
    <property type="entry name" value="Methyl-accepting chemotaxis protein"/>
    <property type="match status" value="1"/>
</dbReference>
<gene>
    <name evidence="9" type="ORF">H0486_16945</name>
</gene>
<keyword evidence="4" id="KW-0175">Coiled coil</keyword>
<dbReference type="GO" id="GO:0016020">
    <property type="term" value="C:membrane"/>
    <property type="evidence" value="ECO:0007669"/>
    <property type="project" value="InterPro"/>
</dbReference>
<accession>A0A839K5D4</accession>
<keyword evidence="6" id="KW-0812">Transmembrane</keyword>
<evidence type="ECO:0000259" key="8">
    <source>
        <dbReference type="PROSITE" id="PS50885"/>
    </source>
</evidence>
<evidence type="ECO:0000256" key="5">
    <source>
        <dbReference type="SAM" id="MobiDB-lite"/>
    </source>
</evidence>
<feature type="transmembrane region" description="Helical" evidence="6">
    <location>
        <begin position="63"/>
        <end position="82"/>
    </location>
</feature>
<dbReference type="Gene3D" id="6.10.340.10">
    <property type="match status" value="1"/>
</dbReference>
<feature type="domain" description="HAMP" evidence="8">
    <location>
        <begin position="368"/>
        <end position="420"/>
    </location>
</feature>
<evidence type="ECO:0000256" key="1">
    <source>
        <dbReference type="ARBA" id="ARBA00023224"/>
    </source>
</evidence>
<dbReference type="CDD" id="cd18774">
    <property type="entry name" value="PDC2_HK_sensor"/>
    <property type="match status" value="1"/>
</dbReference>
<dbReference type="CDD" id="cd06225">
    <property type="entry name" value="HAMP"/>
    <property type="match status" value="1"/>
</dbReference>
<dbReference type="Pfam" id="PF00015">
    <property type="entry name" value="MCPsignal"/>
    <property type="match status" value="1"/>
</dbReference>
<sequence>MGKKNNGIGEDRKEKMNQDQNSQKQLQKSERINKILLKNIGKQEEEDARNNFWNRFRGIRFKLIIGFAIPVILIAIFGMVSYKKSSSAIIETYEKTTTDTLNAVSDYIELSLNQVSEKAVELLHNEHFESYYENDKKLGISENTKLSTEIKEEAVLLKSASNSISAVHIFSEKRNSISTSNSAPKDSFTLFQESEVGKTLSASTAKSIWIGEHPEVDEMFKDRIAPYAIAVVQKMSKANGYIVLDVSTEYILNSISGIDLGDGSIVGFITADGKETIANTEEISVFTPLSYYTKSVESGEAFGKSYEKYQDEEYLYLYNQVGNTGAYVCALIPRDTIIEKASDIAKLNIGFIIFACASAIAVGTLIAGGIAGAITKLVHSISKAAKGDLTTTFDTKRKDEFLVLSKSLTDMMSGMRSLIGNVTEIGLKFATSANAVSDTSSDFLEATKGISYAIEEIEKGVVQQAEDTEKCLLEMSNLSDKIGKVYDSTYEIEKIAGDAKAIVGEGMVIVDELNQKTNATNEITQVVIGEIEALELQSRSIADFVGIINEIAAQTNLLSLNASIEAARAGDAGRGFAVVADEIRKLADQTVTAAGQIQNIVSAIQLKTKGTVVSAKQAESIVGSQSEALSKTISVFESISSHVANLVNNLNNIASVIKGIEAAKEDTLDAISNISAVSQETATSSEEVSSTATNQIDAVEALSNSAYELAEEAKRLEASLQRFKIN</sequence>
<keyword evidence="6" id="KW-1133">Transmembrane helix</keyword>
<evidence type="ECO:0000259" key="7">
    <source>
        <dbReference type="PROSITE" id="PS50111"/>
    </source>
</evidence>
<comment type="caution">
    <text evidence="9">The sequence shown here is derived from an EMBL/GenBank/DDBJ whole genome shotgun (WGS) entry which is preliminary data.</text>
</comment>
<reference evidence="9 10" key="1">
    <citation type="submission" date="2020-07" db="EMBL/GenBank/DDBJ databases">
        <title>Characterization and genome sequencing of isolate MD1, a novel member within the family Lachnospiraceae.</title>
        <authorList>
            <person name="Rettenmaier R."/>
            <person name="Di Bello L."/>
            <person name="Zinser C."/>
            <person name="Scheitz K."/>
            <person name="Liebl W."/>
            <person name="Zverlov V."/>
        </authorList>
    </citation>
    <scope>NUCLEOTIDE SEQUENCE [LARGE SCALE GENOMIC DNA]</scope>
    <source>
        <strain evidence="9 10">MD1</strain>
    </source>
</reference>
<dbReference type="SMART" id="SM00304">
    <property type="entry name" value="HAMP"/>
    <property type="match status" value="1"/>
</dbReference>
<dbReference type="AlphaFoldDB" id="A0A839K5D4"/>
<dbReference type="SMART" id="SM00283">
    <property type="entry name" value="MA"/>
    <property type="match status" value="1"/>
</dbReference>
<evidence type="ECO:0000256" key="3">
    <source>
        <dbReference type="PROSITE-ProRule" id="PRU00284"/>
    </source>
</evidence>
<dbReference type="PANTHER" id="PTHR32089">
    <property type="entry name" value="METHYL-ACCEPTING CHEMOTAXIS PROTEIN MCPB"/>
    <property type="match status" value="1"/>
</dbReference>
<dbReference type="PROSITE" id="PS50885">
    <property type="entry name" value="HAMP"/>
    <property type="match status" value="1"/>
</dbReference>
<evidence type="ECO:0000256" key="6">
    <source>
        <dbReference type="SAM" id="Phobius"/>
    </source>
</evidence>
<evidence type="ECO:0000256" key="2">
    <source>
        <dbReference type="ARBA" id="ARBA00029447"/>
    </source>
</evidence>
<evidence type="ECO:0000313" key="9">
    <source>
        <dbReference type="EMBL" id="MBB2184568.1"/>
    </source>
</evidence>
<feature type="domain" description="Methyl-accepting transducer" evidence="7">
    <location>
        <begin position="439"/>
        <end position="675"/>
    </location>
</feature>
<keyword evidence="1 3" id="KW-0807">Transducer</keyword>
<keyword evidence="10" id="KW-1185">Reference proteome</keyword>
<dbReference type="RefSeq" id="WP_228354131.1">
    <property type="nucleotide sequence ID" value="NZ_JACEGA010000001.1"/>
</dbReference>
<comment type="similarity">
    <text evidence="2">Belongs to the methyl-accepting chemotaxis (MCP) protein family.</text>
</comment>
<proteinExistence type="inferred from homology"/>
<dbReference type="InterPro" id="IPR004089">
    <property type="entry name" value="MCPsignal_dom"/>
</dbReference>
<dbReference type="Proteomes" id="UP000574276">
    <property type="component" value="Unassembled WGS sequence"/>
</dbReference>
<organism evidence="9 10">
    <name type="scientific">Variimorphobacter saccharofermentans</name>
    <dbReference type="NCBI Taxonomy" id="2755051"/>
    <lineage>
        <taxon>Bacteria</taxon>
        <taxon>Bacillati</taxon>
        <taxon>Bacillota</taxon>
        <taxon>Clostridia</taxon>
        <taxon>Lachnospirales</taxon>
        <taxon>Lachnospiraceae</taxon>
        <taxon>Variimorphobacter</taxon>
    </lineage>
</organism>
<dbReference type="InterPro" id="IPR003660">
    <property type="entry name" value="HAMP_dom"/>
</dbReference>
<feature type="coiled-coil region" evidence="4">
    <location>
        <begin position="699"/>
        <end position="726"/>
    </location>
</feature>
<dbReference type="EMBL" id="JACEGA010000001">
    <property type="protein sequence ID" value="MBB2184568.1"/>
    <property type="molecule type" value="Genomic_DNA"/>
</dbReference>
<dbReference type="PANTHER" id="PTHR32089:SF112">
    <property type="entry name" value="LYSOZYME-LIKE PROTEIN-RELATED"/>
    <property type="match status" value="1"/>
</dbReference>
<dbReference type="SUPFAM" id="SSF58104">
    <property type="entry name" value="Methyl-accepting chemotaxis protein (MCP) signaling domain"/>
    <property type="match status" value="1"/>
</dbReference>